<comment type="similarity">
    <text evidence="2">Belongs to the krueppel C2H2-type zinc-finger protein family.</text>
</comment>
<feature type="region of interest" description="Disordered" evidence="15">
    <location>
        <begin position="992"/>
        <end position="1030"/>
    </location>
</feature>
<dbReference type="PROSITE" id="PS00028">
    <property type="entry name" value="ZINC_FINGER_C2H2_1"/>
    <property type="match status" value="6"/>
</dbReference>
<feature type="domain" description="C2H2-type" evidence="16">
    <location>
        <begin position="687"/>
        <end position="714"/>
    </location>
</feature>
<evidence type="ECO:0000256" key="14">
    <source>
        <dbReference type="PROSITE-ProRule" id="PRU00042"/>
    </source>
</evidence>
<dbReference type="Pfam" id="PF13909">
    <property type="entry name" value="zf-H2C2_5"/>
    <property type="match status" value="1"/>
</dbReference>
<feature type="compositionally biased region" description="Gly residues" evidence="15">
    <location>
        <begin position="1255"/>
        <end position="1264"/>
    </location>
</feature>
<feature type="compositionally biased region" description="Basic and acidic residues" evidence="15">
    <location>
        <begin position="713"/>
        <end position="730"/>
    </location>
</feature>
<feature type="domain" description="C2H2-type" evidence="16">
    <location>
        <begin position="330"/>
        <end position="358"/>
    </location>
</feature>
<evidence type="ECO:0000313" key="17">
    <source>
        <dbReference type="Ensembl" id="ENSCAFP00845001335.1"/>
    </source>
</evidence>
<dbReference type="InterPro" id="IPR013087">
    <property type="entry name" value="Znf_C2H2_type"/>
</dbReference>
<dbReference type="PANTHER" id="PTHR45925">
    <property type="entry name" value="ZINC FINGER PROTEIN"/>
    <property type="match status" value="1"/>
</dbReference>
<keyword evidence="18" id="KW-1185">Reference proteome</keyword>
<keyword evidence="10" id="KW-0804">Transcription</keyword>
<keyword evidence="8" id="KW-0805">Transcription regulation</keyword>
<dbReference type="PANTHER" id="PTHR45925:SF2">
    <property type="entry name" value="ZINC FINGER PROTEIN 536"/>
    <property type="match status" value="1"/>
</dbReference>
<dbReference type="FunFam" id="3.30.160.60:FF:000694">
    <property type="entry name" value="zinc finger protein 516"/>
    <property type="match status" value="1"/>
</dbReference>
<organism evidence="17 18">
    <name type="scientific">Canis lupus familiaris</name>
    <name type="common">Dog</name>
    <name type="synonym">Canis familiaris</name>
    <dbReference type="NCBI Taxonomy" id="9615"/>
    <lineage>
        <taxon>Eukaryota</taxon>
        <taxon>Metazoa</taxon>
        <taxon>Chordata</taxon>
        <taxon>Craniata</taxon>
        <taxon>Vertebrata</taxon>
        <taxon>Euteleostomi</taxon>
        <taxon>Mammalia</taxon>
        <taxon>Eutheria</taxon>
        <taxon>Laurasiatheria</taxon>
        <taxon>Carnivora</taxon>
        <taxon>Caniformia</taxon>
        <taxon>Canidae</taxon>
        <taxon>Canis</taxon>
    </lineage>
</organism>
<reference evidence="17" key="2">
    <citation type="submission" date="2025-08" db="UniProtKB">
        <authorList>
            <consortium name="Ensembl"/>
        </authorList>
    </citation>
    <scope>IDENTIFICATION</scope>
    <source>
        <strain evidence="17">Boxer</strain>
    </source>
</reference>
<protein>
    <recommendedName>
        <fullName evidence="13">Zinc finger protein 536</fullName>
    </recommendedName>
</protein>
<dbReference type="InterPro" id="IPR051967">
    <property type="entry name" value="Krueppel_C2H2-ZF"/>
</dbReference>
<keyword evidence="7" id="KW-0862">Zinc</keyword>
<dbReference type="FunFam" id="3.30.160.60:FF:000075">
    <property type="entry name" value="Putative zinc finger protein 536"/>
    <property type="match status" value="2"/>
</dbReference>
<dbReference type="GO" id="GO:0005634">
    <property type="term" value="C:nucleus"/>
    <property type="evidence" value="ECO:0007669"/>
    <property type="project" value="UniProtKB-SubCell"/>
</dbReference>
<comment type="subcellular location">
    <subcellularLocation>
        <location evidence="1">Nucleus</location>
    </subcellularLocation>
</comment>
<reference evidence="17" key="1">
    <citation type="submission" date="2020-03" db="EMBL/GenBank/DDBJ databases">
        <title>Long-read based genome assembly of a Labrador retriever dog.</title>
        <authorList>
            <person name="Eory L."/>
            <person name="Zhang W."/>
            <person name="Schoenebeck J."/>
        </authorList>
    </citation>
    <scope>NUCLEOTIDE SEQUENCE [LARGE SCALE GENOMIC DNA]</scope>
    <source>
        <strain evidence="17">Labrador retriever</strain>
    </source>
</reference>
<evidence type="ECO:0000256" key="12">
    <source>
        <dbReference type="ARBA" id="ARBA00057406"/>
    </source>
</evidence>
<feature type="region of interest" description="Disordered" evidence="15">
    <location>
        <begin position="858"/>
        <end position="879"/>
    </location>
</feature>
<dbReference type="SMART" id="SM00355">
    <property type="entry name" value="ZnF_C2H2"/>
    <property type="match status" value="11"/>
</dbReference>
<evidence type="ECO:0000259" key="16">
    <source>
        <dbReference type="PROSITE" id="PS50157"/>
    </source>
</evidence>
<dbReference type="InterPro" id="IPR036236">
    <property type="entry name" value="Znf_C2H2_sf"/>
</dbReference>
<feature type="compositionally biased region" description="Polar residues" evidence="15">
    <location>
        <begin position="21"/>
        <end position="33"/>
    </location>
</feature>
<feature type="compositionally biased region" description="Polar residues" evidence="15">
    <location>
        <begin position="731"/>
        <end position="752"/>
    </location>
</feature>
<dbReference type="FunFam" id="3.30.160.60:FF:000625">
    <property type="entry name" value="Zinc finger protein 536"/>
    <property type="match status" value="1"/>
</dbReference>
<gene>
    <name evidence="17" type="primary">ZNF536</name>
</gene>
<name>A0A8I3MHR5_CANLF</name>
<dbReference type="Gene3D" id="3.30.160.60">
    <property type="entry name" value="Classic Zinc Finger"/>
    <property type="match status" value="7"/>
</dbReference>
<feature type="region of interest" description="Disordered" evidence="15">
    <location>
        <begin position="1"/>
        <end position="33"/>
    </location>
</feature>
<evidence type="ECO:0000256" key="3">
    <source>
        <dbReference type="ARBA" id="ARBA00022553"/>
    </source>
</evidence>
<dbReference type="Proteomes" id="UP000805418">
    <property type="component" value="Chromosome 1"/>
</dbReference>
<keyword evidence="9" id="KW-0238">DNA-binding</keyword>
<sequence length="1435" mass="155342">MLHKRSFGTHGRPHKPEVTHQRPNLSHASQNDFISRRGVDFRRLRREGGRIEGGMEEASLCLGVAAAAAAPEAEPHLSGPVLNGQYAMSQKLHQITSQLSHAFPELHPRPNPEDKAPAPLDEKAHVPMSGQPMGSQMALLANQLGRDVDTSLNGRVDLQQFLNGQNLGIMSQMSDIEDDARKNRKYPCPLCGKRFRFNSILSLHMRTHTGEKPFKCPYCDHRAAQKGNLKIHLRTHKLGNLGKGRGRVREENRLLHELEERAILRDKQMKSSLLQPRPDLKPLPHAQQAPLAACNLALPANPSVPDVAHPAPSPKPASVQEDAVVPAAGFRCTFCKGKFKKREELDRHIRILHKPYKCTLCDFAASQEEELISHVEKAHITAESAQGQGPNGGGEQSANEFRCEVCGQVFSQAWFLKGHMRKHKDSFEHCCQICGRRFKEPWFLKNHMKVHLNKLSVKNKSPSDPEVPAPMGGMSQEAHANLYSRYLSCLQSGFMAPDKAGLSEPGQLYGKGELPMKEREVLGKLLSPISSMAHGVPEGDKHSLLGCLNLVPPLKSSCIERLQAAAKAAEMDPVNSYQAWQLMARGMAMEHGFLSKEHQLQRNHEDTLANAGVMFDKEKREYVLVGADGSKQKMPADFVHSTKVGNQRDLPNKLDPLEGSRDFLSHGLNQALEYNLQGPGSMKEKPTECPDCGRVFRTYHQVVVHSRVHKRDRKGDEDGLHVGLDERRGSGSDQESQSVSRSTTPGSSNVTEESGAGGGLSQTGSAQEDSPHPSSPSSSDIGEEAGRAAGVQQPALLRDRSLGSAMKDCPYCGKTFRTSHHLKVHLRIHTGEKPYKCPHCDYAGTQSASLKYHLERHHRERQNGAGPLSGPPPSQDHRDELPSKAALFIRPDILRGAFKGLPGIDFRGGPASQQWTAGVLSSADHSGQASGMAPEAPSEALKGADLPSKSTHFADIGRAYQSIVNNGVNFQGSLQAFMDSFVLSSLKKEKDVKDKTLSDPPSTKVHGPDGGEDKAGGKAGPRKSEKSQYEPLDLSVRPDAASLPGSSVTVQDSIAWHGCLFCAFTTSSMELMALHLQANHLGKAKRKDSAVGVTVNCKDQAREAGKAALLPSVQSSKEMALSNMLGPLEAASEKTAQGAAKETLGEPKSGAWPGLVDPAFCNFPSDFYKQFGVYPGLVGSGAPGSCAGKEPDGKAHSEDDAPILIPETANKSAPDDLSDIASSEDMDSSKGENNDEEDLETEPEMMSKPQSALGKDGGGDGGDGLLPAGAPQPVQGLVSPGPQAPEKQWHGPGLLPAQDPSAGLPKPERGPPGLEKPLNMLSVLRAYSSDGLAAFNGLASSTANSGCIKRPDLCGHRPFQCRYCPYSASQKGNLKTHVLCVHRMPFDNSQYPDRRFKRSRVDSEASGNFEDPTAVKAGCSAELTEEGCKAQEERN</sequence>
<keyword evidence="3" id="KW-0597">Phosphoprotein</keyword>
<feature type="domain" description="C2H2-type" evidence="16">
    <location>
        <begin position="835"/>
        <end position="862"/>
    </location>
</feature>
<evidence type="ECO:0000256" key="13">
    <source>
        <dbReference type="ARBA" id="ARBA00068635"/>
    </source>
</evidence>
<evidence type="ECO:0000256" key="2">
    <source>
        <dbReference type="ARBA" id="ARBA00006991"/>
    </source>
</evidence>
<dbReference type="PROSITE" id="PS50157">
    <property type="entry name" value="ZINC_FINGER_C2H2_2"/>
    <property type="match status" value="8"/>
</dbReference>
<feature type="region of interest" description="Disordered" evidence="15">
    <location>
        <begin position="1206"/>
        <end position="1316"/>
    </location>
</feature>
<evidence type="ECO:0000256" key="10">
    <source>
        <dbReference type="ARBA" id="ARBA00023163"/>
    </source>
</evidence>
<evidence type="ECO:0000256" key="11">
    <source>
        <dbReference type="ARBA" id="ARBA00023242"/>
    </source>
</evidence>
<keyword evidence="11" id="KW-0539">Nucleus</keyword>
<dbReference type="GeneTree" id="ENSGT00940000156397"/>
<keyword evidence="6 14" id="KW-0863">Zinc-finger</keyword>
<dbReference type="GO" id="GO:0008270">
    <property type="term" value="F:zinc ion binding"/>
    <property type="evidence" value="ECO:0007669"/>
    <property type="project" value="UniProtKB-KW"/>
</dbReference>
<comment type="function">
    <text evidence="12">Transcriptional repressor that negatively regulates neuron differentiation by repressing retinoic acid-induced gene transcription. Binds and interrupts RARA from binding to retinoic acid response elements (RARE) composed of tandem 5'-AGGTCA-3' sites known as DR1-DR5. Recognizes and binds 2 copies of the core DNA sequence 5'-CCCCCA-3'.</text>
</comment>
<feature type="compositionally biased region" description="Basic and acidic residues" evidence="15">
    <location>
        <begin position="1006"/>
        <end position="1028"/>
    </location>
</feature>
<feature type="region of interest" description="Disordered" evidence="15">
    <location>
        <begin position="915"/>
        <end position="946"/>
    </location>
</feature>
<dbReference type="Ensembl" id="ENSCAFT00845001690.1">
    <property type="protein sequence ID" value="ENSCAFP00845001335.1"/>
    <property type="gene ID" value="ENSCAFG00845000976.1"/>
</dbReference>
<evidence type="ECO:0000256" key="7">
    <source>
        <dbReference type="ARBA" id="ARBA00022833"/>
    </source>
</evidence>
<proteinExistence type="inferred from homology"/>
<evidence type="ECO:0000256" key="1">
    <source>
        <dbReference type="ARBA" id="ARBA00004123"/>
    </source>
</evidence>
<evidence type="ECO:0000256" key="6">
    <source>
        <dbReference type="ARBA" id="ARBA00022771"/>
    </source>
</evidence>
<dbReference type="Pfam" id="PF16606">
    <property type="entry name" value="zf-C2H2_assoc"/>
    <property type="match status" value="1"/>
</dbReference>
<evidence type="ECO:0000256" key="8">
    <source>
        <dbReference type="ARBA" id="ARBA00023015"/>
    </source>
</evidence>
<dbReference type="FunFam" id="3.30.160.60:FF:001673">
    <property type="entry name" value="Zinc finger protein 536"/>
    <property type="match status" value="1"/>
</dbReference>
<evidence type="ECO:0000256" key="9">
    <source>
        <dbReference type="ARBA" id="ARBA00023125"/>
    </source>
</evidence>
<feature type="domain" description="C2H2-type" evidence="16">
    <location>
        <begin position="401"/>
        <end position="428"/>
    </location>
</feature>
<dbReference type="FunFam" id="3.30.160.60:FF:000615">
    <property type="entry name" value="Zinc finger protein 536"/>
    <property type="match status" value="1"/>
</dbReference>
<feature type="compositionally biased region" description="Acidic residues" evidence="15">
    <location>
        <begin position="1234"/>
        <end position="1243"/>
    </location>
</feature>
<dbReference type="SUPFAM" id="SSF57667">
    <property type="entry name" value="beta-beta-alpha zinc fingers"/>
    <property type="match status" value="6"/>
</dbReference>
<dbReference type="GO" id="GO:0000978">
    <property type="term" value="F:RNA polymerase II cis-regulatory region sequence-specific DNA binding"/>
    <property type="evidence" value="ECO:0007669"/>
    <property type="project" value="UniProtKB-ARBA"/>
</dbReference>
<evidence type="ECO:0000313" key="18">
    <source>
        <dbReference type="Proteomes" id="UP000805418"/>
    </source>
</evidence>
<feature type="compositionally biased region" description="Basic residues" evidence="15">
    <location>
        <begin position="1"/>
        <end position="13"/>
    </location>
</feature>
<feature type="compositionally biased region" description="Acidic residues" evidence="15">
    <location>
        <begin position="1216"/>
        <end position="1226"/>
    </location>
</feature>
<feature type="domain" description="C2H2-type" evidence="16">
    <location>
        <begin position="429"/>
        <end position="456"/>
    </location>
</feature>
<accession>A0A8I3MHR5</accession>
<evidence type="ECO:0000256" key="15">
    <source>
        <dbReference type="SAM" id="MobiDB-lite"/>
    </source>
</evidence>
<feature type="region of interest" description="Disordered" evidence="15">
    <location>
        <begin position="706"/>
        <end position="794"/>
    </location>
</feature>
<dbReference type="FunFam" id="3.30.160.60:FF:000591">
    <property type="entry name" value="Zinc finger protein 536"/>
    <property type="match status" value="1"/>
</dbReference>
<feature type="domain" description="C2H2-type" evidence="16">
    <location>
        <begin position="807"/>
        <end position="834"/>
    </location>
</feature>
<evidence type="ECO:0000256" key="4">
    <source>
        <dbReference type="ARBA" id="ARBA00022723"/>
    </source>
</evidence>
<keyword evidence="4" id="KW-0479">Metal-binding</keyword>
<keyword evidence="5" id="KW-0677">Repeat</keyword>
<evidence type="ECO:0000256" key="5">
    <source>
        <dbReference type="ARBA" id="ARBA00022737"/>
    </source>
</evidence>
<reference evidence="17" key="3">
    <citation type="submission" date="2025-09" db="UniProtKB">
        <authorList>
            <consortium name="Ensembl"/>
        </authorList>
    </citation>
    <scope>IDENTIFICATION</scope>
    <source>
        <strain evidence="17">Boxer</strain>
    </source>
</reference>
<dbReference type="Pfam" id="PF00096">
    <property type="entry name" value="zf-C2H2"/>
    <property type="match status" value="4"/>
</dbReference>
<feature type="domain" description="C2H2-type" evidence="16">
    <location>
        <begin position="186"/>
        <end position="213"/>
    </location>
</feature>
<feature type="domain" description="C2H2-type" evidence="16">
    <location>
        <begin position="214"/>
        <end position="236"/>
    </location>
</feature>